<reference evidence="2 3" key="1">
    <citation type="submission" date="2018-10" db="EMBL/GenBank/DDBJ databases">
        <title>Bacillus Keqinensis sp. nov., a moderately halophilic bacterium isolated from a saline-alkaline lake.</title>
        <authorList>
            <person name="Wang H."/>
        </authorList>
    </citation>
    <scope>NUCLEOTIDE SEQUENCE [LARGE SCALE GENOMIC DNA]</scope>
    <source>
        <strain evidence="2 3">KQ-3</strain>
    </source>
</reference>
<feature type="domain" description="Methyltransferase" evidence="1">
    <location>
        <begin position="58"/>
        <end position="147"/>
    </location>
</feature>
<comment type="caution">
    <text evidence="2">The sequence shown here is derived from an EMBL/GenBank/DDBJ whole genome shotgun (WGS) entry which is preliminary data.</text>
</comment>
<proteinExistence type="predicted"/>
<dbReference type="Proteomes" id="UP000278746">
    <property type="component" value="Unassembled WGS sequence"/>
</dbReference>
<protein>
    <submittedName>
        <fullName evidence="2">Methyltransferase domain-containing protein</fullName>
    </submittedName>
</protein>
<dbReference type="EMBL" id="RHIB01000001">
    <property type="protein sequence ID" value="RNA69658.1"/>
    <property type="molecule type" value="Genomic_DNA"/>
</dbReference>
<dbReference type="PANTHER" id="PTHR43591:SF24">
    <property type="entry name" value="2-METHOXY-6-POLYPRENYL-1,4-BENZOQUINOL METHYLASE, MITOCHONDRIAL"/>
    <property type="match status" value="1"/>
</dbReference>
<dbReference type="InterPro" id="IPR029063">
    <property type="entry name" value="SAM-dependent_MTases_sf"/>
</dbReference>
<dbReference type="InterPro" id="IPR041698">
    <property type="entry name" value="Methyltransf_25"/>
</dbReference>
<dbReference type="AlphaFoldDB" id="A0A3M7TVJ5"/>
<keyword evidence="3" id="KW-1185">Reference proteome</keyword>
<keyword evidence="2" id="KW-0808">Transferase</keyword>
<dbReference type="Pfam" id="PF13649">
    <property type="entry name" value="Methyltransf_25"/>
    <property type="match status" value="1"/>
</dbReference>
<name>A0A3M7TVJ5_9BACI</name>
<dbReference type="OrthoDB" id="9808140at2"/>
<dbReference type="PANTHER" id="PTHR43591">
    <property type="entry name" value="METHYLTRANSFERASE"/>
    <property type="match status" value="1"/>
</dbReference>
<sequence length="231" mass="26063">MPKAGQINNRRVIQVRKFSSSEFDERVDFFDRMARTKWLGSLHEELIRATGTWKGKRILDVGCGTGRLLMRGAEDTTEVTGVDLSPCMIERSKQLFGETKGPKSWAFLTADAEALPFRGNSFSITVSACVLFLMPDPEKVLSEMARVTYGTVALLNPSRVNGIKASAQYVEKHRLTGEEKDFLIQWGRVAEHRHRFSENELTQMMERCGWRNVVHANNLDGLALLTTAQRA</sequence>
<organism evidence="2 3">
    <name type="scientific">Alteribacter keqinensis</name>
    <dbReference type="NCBI Taxonomy" id="2483800"/>
    <lineage>
        <taxon>Bacteria</taxon>
        <taxon>Bacillati</taxon>
        <taxon>Bacillota</taxon>
        <taxon>Bacilli</taxon>
        <taxon>Bacillales</taxon>
        <taxon>Bacillaceae</taxon>
        <taxon>Alteribacter</taxon>
    </lineage>
</organism>
<gene>
    <name evidence="2" type="ORF">EBO34_06900</name>
</gene>
<evidence type="ECO:0000259" key="1">
    <source>
        <dbReference type="Pfam" id="PF13649"/>
    </source>
</evidence>
<dbReference type="SUPFAM" id="SSF53335">
    <property type="entry name" value="S-adenosyl-L-methionine-dependent methyltransferases"/>
    <property type="match status" value="1"/>
</dbReference>
<keyword evidence="2" id="KW-0489">Methyltransferase</keyword>
<dbReference type="Gene3D" id="3.40.50.150">
    <property type="entry name" value="Vaccinia Virus protein VP39"/>
    <property type="match status" value="1"/>
</dbReference>
<dbReference type="GO" id="GO:0032259">
    <property type="term" value="P:methylation"/>
    <property type="evidence" value="ECO:0007669"/>
    <property type="project" value="UniProtKB-KW"/>
</dbReference>
<evidence type="ECO:0000313" key="3">
    <source>
        <dbReference type="Proteomes" id="UP000278746"/>
    </source>
</evidence>
<accession>A0A3M7TVJ5</accession>
<evidence type="ECO:0000313" key="2">
    <source>
        <dbReference type="EMBL" id="RNA69658.1"/>
    </source>
</evidence>
<dbReference type="CDD" id="cd02440">
    <property type="entry name" value="AdoMet_MTases"/>
    <property type="match status" value="1"/>
</dbReference>
<dbReference type="GO" id="GO:0008168">
    <property type="term" value="F:methyltransferase activity"/>
    <property type="evidence" value="ECO:0007669"/>
    <property type="project" value="UniProtKB-KW"/>
</dbReference>